<evidence type="ECO:0000256" key="1">
    <source>
        <dbReference type="SAM" id="Phobius"/>
    </source>
</evidence>
<gene>
    <name evidence="2" type="ORF">GALL_441580</name>
</gene>
<accession>A0A1J5PRG5</accession>
<proteinExistence type="predicted"/>
<feature type="transmembrane region" description="Helical" evidence="1">
    <location>
        <begin position="112"/>
        <end position="132"/>
    </location>
</feature>
<dbReference type="AlphaFoldDB" id="A0A1J5PRG5"/>
<reference evidence="2" key="1">
    <citation type="submission" date="2016-10" db="EMBL/GenBank/DDBJ databases">
        <title>Sequence of Gallionella enrichment culture.</title>
        <authorList>
            <person name="Poehlein A."/>
            <person name="Muehling M."/>
            <person name="Daniel R."/>
        </authorList>
    </citation>
    <scope>NUCLEOTIDE SEQUENCE</scope>
</reference>
<keyword evidence="1" id="KW-0812">Transmembrane</keyword>
<keyword evidence="1" id="KW-1133">Transmembrane helix</keyword>
<keyword evidence="1" id="KW-0472">Membrane</keyword>
<protein>
    <submittedName>
        <fullName evidence="2">Uncharacterized protein</fullName>
    </submittedName>
</protein>
<name>A0A1J5PRG5_9ZZZZ</name>
<evidence type="ECO:0000313" key="2">
    <source>
        <dbReference type="EMBL" id="OIQ74198.1"/>
    </source>
</evidence>
<sequence>MKATGTEAKASLTSNASMSSTFMPARFSARAVAGIGASSMITGSCPMTDMWWTRASGFTPSSFRPFSDTTITPEAPSQIWLEDAAVSRPFSRSSFTPLMPSRLASKRMPSSTVCSVLLPSASVISIATISFLKAPAWVAAMAR</sequence>
<comment type="caution">
    <text evidence="2">The sequence shown here is derived from an EMBL/GenBank/DDBJ whole genome shotgun (WGS) entry which is preliminary data.</text>
</comment>
<organism evidence="2">
    <name type="scientific">mine drainage metagenome</name>
    <dbReference type="NCBI Taxonomy" id="410659"/>
    <lineage>
        <taxon>unclassified sequences</taxon>
        <taxon>metagenomes</taxon>
        <taxon>ecological metagenomes</taxon>
    </lineage>
</organism>
<dbReference type="EMBL" id="MLJW01002593">
    <property type="protein sequence ID" value="OIQ74198.1"/>
    <property type="molecule type" value="Genomic_DNA"/>
</dbReference>